<evidence type="ECO:0000313" key="2">
    <source>
        <dbReference type="EMBL" id="NBG96206.1"/>
    </source>
</evidence>
<dbReference type="EMBL" id="WXYQ01000007">
    <property type="protein sequence ID" value="NBG96206.1"/>
    <property type="molecule type" value="Genomic_DNA"/>
</dbReference>
<dbReference type="RefSeq" id="WP_160588273.1">
    <property type="nucleotide sequence ID" value="NZ_BMHN01000001.1"/>
</dbReference>
<dbReference type="Proteomes" id="UP000470384">
    <property type="component" value="Unassembled WGS sequence"/>
</dbReference>
<dbReference type="GeneID" id="300655355"/>
<reference evidence="2 3" key="1">
    <citation type="journal article" date="2016" name="Int. J. Syst. Evol. Microbiol.">
        <title>Pyruvatibacter mobilis gen. nov., sp. nov., a marine bacterium from the culture broth of Picochlorum sp. 122.</title>
        <authorList>
            <person name="Wang G."/>
            <person name="Tang M."/>
            <person name="Wu H."/>
            <person name="Dai S."/>
            <person name="Li T."/>
            <person name="Chen C."/>
            <person name="He H."/>
            <person name="Fan J."/>
            <person name="Xiang W."/>
            <person name="Li X."/>
        </authorList>
    </citation>
    <scope>NUCLEOTIDE SEQUENCE [LARGE SCALE GENOMIC DNA]</scope>
    <source>
        <strain evidence="2 3">GYP-11</strain>
    </source>
</reference>
<evidence type="ECO:0000256" key="1">
    <source>
        <dbReference type="SAM" id="MobiDB-lite"/>
    </source>
</evidence>
<accession>A0A845QDB4</accession>
<feature type="compositionally biased region" description="Basic and acidic residues" evidence="1">
    <location>
        <begin position="54"/>
        <end position="68"/>
    </location>
</feature>
<feature type="region of interest" description="Disordered" evidence="1">
    <location>
        <begin position="29"/>
        <end position="68"/>
    </location>
</feature>
<feature type="compositionally biased region" description="Polar residues" evidence="1">
    <location>
        <begin position="41"/>
        <end position="50"/>
    </location>
</feature>
<evidence type="ECO:0000313" key="3">
    <source>
        <dbReference type="Proteomes" id="UP000470384"/>
    </source>
</evidence>
<keyword evidence="3" id="KW-1185">Reference proteome</keyword>
<organism evidence="2 3">
    <name type="scientific">Pyruvatibacter mobilis</name>
    <dbReference type="NCBI Taxonomy" id="1712261"/>
    <lineage>
        <taxon>Bacteria</taxon>
        <taxon>Pseudomonadati</taxon>
        <taxon>Pseudomonadota</taxon>
        <taxon>Alphaproteobacteria</taxon>
        <taxon>Hyphomicrobiales</taxon>
        <taxon>Parvibaculaceae</taxon>
        <taxon>Pyruvatibacter</taxon>
    </lineage>
</organism>
<name>A0A845QDB4_9HYPH</name>
<gene>
    <name evidence="2" type="ORF">GTQ45_10730</name>
</gene>
<proteinExistence type="predicted"/>
<protein>
    <submittedName>
        <fullName evidence="2">Uncharacterized protein</fullName>
    </submittedName>
</protein>
<sequence>MGNIILTALLIVAAVAAWRTLKDKGVSRRSAVEEAARRATQHMSGKSDAQTLEAGKDGVYRPTDRQPR</sequence>
<dbReference type="AlphaFoldDB" id="A0A845QDB4"/>
<comment type="caution">
    <text evidence="2">The sequence shown here is derived from an EMBL/GenBank/DDBJ whole genome shotgun (WGS) entry which is preliminary data.</text>
</comment>